<dbReference type="Gene3D" id="1.10.10.10">
    <property type="entry name" value="Winged helix-like DNA-binding domain superfamily/Winged helix DNA-binding domain"/>
    <property type="match status" value="1"/>
</dbReference>
<dbReference type="GO" id="GO:0003677">
    <property type="term" value="F:DNA binding"/>
    <property type="evidence" value="ECO:0007669"/>
    <property type="project" value="UniProtKB-KW"/>
</dbReference>
<name>A0A6B4R9L6_CLOBO</name>
<keyword evidence="1" id="KW-0805">Transcription regulation</keyword>
<dbReference type="AlphaFoldDB" id="A0A6B4R9L6"/>
<dbReference type="EMBL" id="SGKU01000014">
    <property type="protein sequence ID" value="NFA42284.1"/>
    <property type="molecule type" value="Genomic_DNA"/>
</dbReference>
<dbReference type="InterPro" id="IPR036390">
    <property type="entry name" value="WH_DNA-bd_sf"/>
</dbReference>
<keyword evidence="3" id="KW-0804">Transcription</keyword>
<dbReference type="Pfam" id="PF12802">
    <property type="entry name" value="MarR_2"/>
    <property type="match status" value="1"/>
</dbReference>
<dbReference type="InterPro" id="IPR000835">
    <property type="entry name" value="HTH_MarR-typ"/>
</dbReference>
<dbReference type="PROSITE" id="PS50995">
    <property type="entry name" value="HTH_MARR_2"/>
    <property type="match status" value="1"/>
</dbReference>
<organism evidence="4 5">
    <name type="scientific">Clostridium botulinum</name>
    <dbReference type="NCBI Taxonomy" id="1491"/>
    <lineage>
        <taxon>Bacteria</taxon>
        <taxon>Bacillati</taxon>
        <taxon>Bacillota</taxon>
        <taxon>Clostridia</taxon>
        <taxon>Eubacteriales</taxon>
        <taxon>Clostridiaceae</taxon>
        <taxon>Clostridium</taxon>
    </lineage>
</organism>
<sequence length="143" mass="17199">MKDLNWIDMMGKMQNIKYFSRTLICRPTKEYQISAEHLDLLSQLVVRNEKVTPMALSKIMRVSKTSISRIIEQLDNQGYLIKTKDEKDKRSYFVTITPLGEEKIKNIYNYYLSPIYELRRRMGEEEFFEFMEYIEKANKKMTD</sequence>
<dbReference type="Proteomes" id="UP000472355">
    <property type="component" value="Unassembled WGS sequence"/>
</dbReference>
<dbReference type="PANTHER" id="PTHR42756:SF1">
    <property type="entry name" value="TRANSCRIPTIONAL REPRESSOR OF EMRAB OPERON"/>
    <property type="match status" value="1"/>
</dbReference>
<dbReference type="InterPro" id="IPR036388">
    <property type="entry name" value="WH-like_DNA-bd_sf"/>
</dbReference>
<proteinExistence type="predicted"/>
<gene>
    <name evidence="4" type="ORF">EXM65_06745</name>
</gene>
<keyword evidence="2" id="KW-0238">DNA-binding</keyword>
<evidence type="ECO:0000256" key="2">
    <source>
        <dbReference type="ARBA" id="ARBA00023125"/>
    </source>
</evidence>
<reference evidence="4 5" key="1">
    <citation type="submission" date="2019-02" db="EMBL/GenBank/DDBJ databases">
        <title>Genome sequencing of Clostridium botulinum clinical isolates.</title>
        <authorList>
            <person name="Brunt J."/>
            <person name="Van Vliet A.H.M."/>
            <person name="Stringer S.C."/>
            <person name="Grant K.A."/>
            <person name="Carter A.C."/>
            <person name="Peck M.W."/>
        </authorList>
    </citation>
    <scope>NUCLEOTIDE SEQUENCE [LARGE SCALE GENOMIC DNA]</scope>
    <source>
        <strain evidence="4 5">H113700579</strain>
    </source>
</reference>
<accession>A0A6B4R9L6</accession>
<dbReference type="PANTHER" id="PTHR42756">
    <property type="entry name" value="TRANSCRIPTIONAL REGULATOR, MARR"/>
    <property type="match status" value="1"/>
</dbReference>
<evidence type="ECO:0000313" key="4">
    <source>
        <dbReference type="EMBL" id="NFA42284.1"/>
    </source>
</evidence>
<dbReference type="PRINTS" id="PR00598">
    <property type="entry name" value="HTHMARR"/>
</dbReference>
<dbReference type="GO" id="GO:0003700">
    <property type="term" value="F:DNA-binding transcription factor activity"/>
    <property type="evidence" value="ECO:0007669"/>
    <property type="project" value="InterPro"/>
</dbReference>
<dbReference type="SMART" id="SM00347">
    <property type="entry name" value="HTH_MARR"/>
    <property type="match status" value="1"/>
</dbReference>
<protein>
    <submittedName>
        <fullName evidence="4">MarR family transcriptional regulator</fullName>
    </submittedName>
</protein>
<dbReference type="SUPFAM" id="SSF46785">
    <property type="entry name" value="Winged helix' DNA-binding domain"/>
    <property type="match status" value="1"/>
</dbReference>
<comment type="caution">
    <text evidence="4">The sequence shown here is derived from an EMBL/GenBank/DDBJ whole genome shotgun (WGS) entry which is preliminary data.</text>
</comment>
<dbReference type="RefSeq" id="WP_017825751.1">
    <property type="nucleotide sequence ID" value="NZ_JACBBU010000001.1"/>
</dbReference>
<evidence type="ECO:0000256" key="3">
    <source>
        <dbReference type="ARBA" id="ARBA00023163"/>
    </source>
</evidence>
<evidence type="ECO:0000256" key="1">
    <source>
        <dbReference type="ARBA" id="ARBA00023015"/>
    </source>
</evidence>
<evidence type="ECO:0000313" key="5">
    <source>
        <dbReference type="Proteomes" id="UP000472355"/>
    </source>
</evidence>